<dbReference type="InterPro" id="IPR011006">
    <property type="entry name" value="CheY-like_superfamily"/>
</dbReference>
<keyword evidence="8" id="KW-0902">Two-component regulatory system</keyword>
<dbReference type="InterPro" id="IPR009057">
    <property type="entry name" value="Homeodomain-like_sf"/>
</dbReference>
<organism evidence="16 17">
    <name type="scientific">Flammeovirga pacifica</name>
    <dbReference type="NCBI Taxonomy" id="915059"/>
    <lineage>
        <taxon>Bacteria</taxon>
        <taxon>Pseudomonadati</taxon>
        <taxon>Bacteroidota</taxon>
        <taxon>Cytophagia</taxon>
        <taxon>Cytophagales</taxon>
        <taxon>Flammeovirgaceae</taxon>
        <taxon>Flammeovirga</taxon>
    </lineage>
</organism>
<keyword evidence="17" id="KW-1185">Reference proteome</keyword>
<feature type="modified residue" description="4-aspartylphosphate" evidence="11">
    <location>
        <position position="1155"/>
    </location>
</feature>
<dbReference type="GO" id="GO:0000155">
    <property type="term" value="F:phosphorelay sensor kinase activity"/>
    <property type="evidence" value="ECO:0007669"/>
    <property type="project" value="InterPro"/>
</dbReference>
<keyword evidence="7" id="KW-0067">ATP-binding</keyword>
<dbReference type="SUPFAM" id="SSF55874">
    <property type="entry name" value="ATPase domain of HSP90 chaperone/DNA topoisomerase II/histidine kinase"/>
    <property type="match status" value="1"/>
</dbReference>
<dbReference type="Proteomes" id="UP000179797">
    <property type="component" value="Unassembled WGS sequence"/>
</dbReference>
<keyword evidence="12" id="KW-0812">Transmembrane</keyword>
<dbReference type="PROSITE" id="PS01124">
    <property type="entry name" value="HTH_ARAC_FAMILY_2"/>
    <property type="match status" value="1"/>
</dbReference>
<feature type="transmembrane region" description="Helical" evidence="12">
    <location>
        <begin position="792"/>
        <end position="813"/>
    </location>
</feature>
<dbReference type="Gene3D" id="1.10.10.60">
    <property type="entry name" value="Homeodomain-like"/>
    <property type="match status" value="1"/>
</dbReference>
<dbReference type="Gene3D" id="1.10.287.130">
    <property type="match status" value="1"/>
</dbReference>
<dbReference type="GO" id="GO:0005524">
    <property type="term" value="F:ATP binding"/>
    <property type="evidence" value="ECO:0007669"/>
    <property type="project" value="UniProtKB-KW"/>
</dbReference>
<keyword evidence="12" id="KW-0472">Membrane</keyword>
<evidence type="ECO:0000313" key="17">
    <source>
        <dbReference type="Proteomes" id="UP000179797"/>
    </source>
</evidence>
<evidence type="ECO:0000256" key="2">
    <source>
        <dbReference type="ARBA" id="ARBA00012438"/>
    </source>
</evidence>
<dbReference type="Pfam" id="PF00512">
    <property type="entry name" value="HisKA"/>
    <property type="match status" value="1"/>
</dbReference>
<proteinExistence type="predicted"/>
<dbReference type="Pfam" id="PF07494">
    <property type="entry name" value="Reg_prop"/>
    <property type="match status" value="2"/>
</dbReference>
<dbReference type="OrthoDB" id="9797097at2"/>
<evidence type="ECO:0000256" key="11">
    <source>
        <dbReference type="PROSITE-ProRule" id="PRU00169"/>
    </source>
</evidence>
<dbReference type="PANTHER" id="PTHR43547:SF2">
    <property type="entry name" value="HYBRID SIGNAL TRANSDUCTION HISTIDINE KINASE C"/>
    <property type="match status" value="1"/>
</dbReference>
<dbReference type="SMART" id="SM00448">
    <property type="entry name" value="REC"/>
    <property type="match status" value="1"/>
</dbReference>
<dbReference type="InterPro" id="IPR011110">
    <property type="entry name" value="Reg_prop"/>
</dbReference>
<dbReference type="GO" id="GO:0043565">
    <property type="term" value="F:sequence-specific DNA binding"/>
    <property type="evidence" value="ECO:0007669"/>
    <property type="project" value="InterPro"/>
</dbReference>
<dbReference type="CDD" id="cd17574">
    <property type="entry name" value="REC_OmpR"/>
    <property type="match status" value="1"/>
</dbReference>
<evidence type="ECO:0000256" key="5">
    <source>
        <dbReference type="ARBA" id="ARBA00022741"/>
    </source>
</evidence>
<dbReference type="RefSeq" id="WP_158022015.1">
    <property type="nucleotide sequence ID" value="NZ_JRYR02000002.1"/>
</dbReference>
<keyword evidence="6" id="KW-0418">Kinase</keyword>
<dbReference type="InterPro" id="IPR001789">
    <property type="entry name" value="Sig_transdc_resp-reg_receiver"/>
</dbReference>
<dbReference type="STRING" id="915059.NH26_22885"/>
<dbReference type="GO" id="GO:0003700">
    <property type="term" value="F:DNA-binding transcription factor activity"/>
    <property type="evidence" value="ECO:0007669"/>
    <property type="project" value="InterPro"/>
</dbReference>
<evidence type="ECO:0000256" key="4">
    <source>
        <dbReference type="ARBA" id="ARBA00022679"/>
    </source>
</evidence>
<dbReference type="SMART" id="SM00387">
    <property type="entry name" value="HATPase_c"/>
    <property type="match status" value="1"/>
</dbReference>
<dbReference type="SMART" id="SM00388">
    <property type="entry name" value="HisKA"/>
    <property type="match status" value="1"/>
</dbReference>
<reference evidence="16 17" key="1">
    <citation type="journal article" date="2012" name="Int. J. Syst. Evol. Microbiol.">
        <title>Flammeovirga pacifica sp. nov., isolated from deep-sea sediment.</title>
        <authorList>
            <person name="Xu H."/>
            <person name="Fu Y."/>
            <person name="Yang N."/>
            <person name="Ding Z."/>
            <person name="Lai Q."/>
            <person name="Zeng R."/>
        </authorList>
    </citation>
    <scope>NUCLEOTIDE SEQUENCE [LARGE SCALE GENOMIC DNA]</scope>
    <source>
        <strain evidence="17">DSM 24597 / LMG 26175 / WPAGA1</strain>
    </source>
</reference>
<dbReference type="InterPro" id="IPR018060">
    <property type="entry name" value="HTH_AraC"/>
</dbReference>
<dbReference type="EMBL" id="JRYR02000002">
    <property type="protein sequence ID" value="OHX64436.1"/>
    <property type="molecule type" value="Genomic_DNA"/>
</dbReference>
<evidence type="ECO:0000256" key="1">
    <source>
        <dbReference type="ARBA" id="ARBA00000085"/>
    </source>
</evidence>
<gene>
    <name evidence="16" type="ORF">NH26_22885</name>
</gene>
<dbReference type="InterPro" id="IPR036890">
    <property type="entry name" value="HATPase_C_sf"/>
</dbReference>
<dbReference type="InterPro" id="IPR005467">
    <property type="entry name" value="His_kinase_dom"/>
</dbReference>
<comment type="catalytic activity">
    <reaction evidence="1">
        <text>ATP + protein L-histidine = ADP + protein N-phospho-L-histidine.</text>
        <dbReference type="EC" id="2.7.13.3"/>
    </reaction>
</comment>
<name>A0A1S1YTU6_FLAPC</name>
<dbReference type="SUPFAM" id="SSF63829">
    <property type="entry name" value="Calcium-dependent phosphotriesterase"/>
    <property type="match status" value="2"/>
</dbReference>
<sequence length="1361" mass="156882">MKRILHTLLLVLLVTINGFTQNSLDHRLLKTYSMPEGLSHYGVTSLLEDHNGLLWVGTFDGLNTFDGFEFKTYRNIKNLNSNRVRTLFQDERQNIWLGTDHGVSLFDYDTQKFESIYLQRTKQGVKSGPIVRQIQYFNEDVLCTTEEEGLLFFDENNKGLIDRISFDEGVLAYQTIVLNENEVLTTTSNGVYLIDVNEKTKTIIGNTKADKILEIAKYDDNTIITVRNRGLGLIYKKKNGEWSDQKKVFKHDKFQTIHIDHEHHIWLGHKEIGLYQLSIDQLKNDQLPEVLYSIYRVGVILSNSDGNYWVGSLRKGLYQLPLHQNVFHYSDLGNQERSKEWSNHVLNVQVLDTTNVLLNVHFRGILNFNTKTNKLEPLPKSLQKLKGLSNATIFIDREGGQFVKSYASNGKNLYLPKGMNHWVDLKYKGLPELISAKLKSITLDQFGYHWLATQEGLFRLKFGTYGQIKSAEFINQYPALTAKKIIDLRYIYEDPKYNFIWVGTKSDGLIRINNQPKKSLVKMKKSLFVHDPNNKYSVSSNFISAITRLDNGQLWLGTEGGGICLVENTRLASTFKAFKEKDGLDNNVVKSIQSEGNNRLWITTNRGLNEFDLKSHKFRNYTEDDGVLISPFEPSSTVLENGKMIFAGGNGLCYFNPSEVVDDVPMPKFILGDFKVFNQKIAPLDTLNKRVILTKSLDQTKEIELEYDENVFSIELISLHYSNSKGNLVKYRMLPQDKEWVTAPSELKYANFNGLPPGEYVFQAAVSNSKKDWSAIKEIKITIHPPIWKTNWAYFIYVVLILIILYIIGRFVLRLNNLSHDLELEHIERERVDQLNKTRTRLFMNIAHEFRTPLTLISGPLQVLVNMFEENNDANKHLSLIERQAKKMFQLVNQVQDFQKAEQSLLKLKMSSFDFTDLISEVKKGFDQLAEHSSKKFEVVGEANQIFAVADRQKLEIVLNNLLNNAFKFTNKEGTITLQYAIKDEQLYFSVSDNGVGIKDKDLPFVFDRYYQSDDVNTATIGSGIGLAFSKRIVELHYGNINVSSEQGKGTIFEVMLPVEVSLEDTFNEGRLQEILSLETDDEKQRLHPMGVELPESLKDETLKELSVYYVEDNDDLRDFVSTSLSEYFNVKSFVHGKQCMDAVEHEWPDLIISDILMPEMNGLELCKLIKADVRTSHIPVVLLTSRSSVDDQVLGLESGADAYISKPFDLKHLIATTQMLLKNRKQLRERFRIDFPVEVEKKNNNKSDRVFMEKLYGLMEKHLDDEELDINIFIKELHLNRTHFYQKVKSITNHTPYELLKLYRLKKAAEFLVKEKLTVTEVYMRTGFKSRTHFSRMFKEHYGITPGKYGKEEVVVETSE</sequence>
<feature type="domain" description="Response regulatory" evidence="15">
    <location>
        <begin position="1107"/>
        <end position="1222"/>
    </location>
</feature>
<dbReference type="SUPFAM" id="SSF46689">
    <property type="entry name" value="Homeodomain-like"/>
    <property type="match status" value="1"/>
</dbReference>
<evidence type="ECO:0000259" key="15">
    <source>
        <dbReference type="PROSITE" id="PS50110"/>
    </source>
</evidence>
<dbReference type="Gene3D" id="3.40.50.2300">
    <property type="match status" value="1"/>
</dbReference>
<dbReference type="InterPro" id="IPR015943">
    <property type="entry name" value="WD40/YVTN_repeat-like_dom_sf"/>
</dbReference>
<evidence type="ECO:0000256" key="8">
    <source>
        <dbReference type="ARBA" id="ARBA00023012"/>
    </source>
</evidence>
<dbReference type="Gene3D" id="2.60.40.10">
    <property type="entry name" value="Immunoglobulins"/>
    <property type="match status" value="1"/>
</dbReference>
<evidence type="ECO:0000313" key="16">
    <source>
        <dbReference type="EMBL" id="OHX64436.1"/>
    </source>
</evidence>
<feature type="domain" description="Histidine kinase" evidence="14">
    <location>
        <begin position="845"/>
        <end position="1061"/>
    </location>
</feature>
<dbReference type="EC" id="2.7.13.3" evidence="2"/>
<dbReference type="Pfam" id="PF12833">
    <property type="entry name" value="HTH_18"/>
    <property type="match status" value="1"/>
</dbReference>
<evidence type="ECO:0000256" key="3">
    <source>
        <dbReference type="ARBA" id="ARBA00022553"/>
    </source>
</evidence>
<dbReference type="SMART" id="SM00342">
    <property type="entry name" value="HTH_ARAC"/>
    <property type="match status" value="1"/>
</dbReference>
<protein>
    <recommendedName>
        <fullName evidence="2">histidine kinase</fullName>
        <ecNumber evidence="2">2.7.13.3</ecNumber>
    </recommendedName>
</protein>
<dbReference type="InterPro" id="IPR003594">
    <property type="entry name" value="HATPase_dom"/>
</dbReference>
<dbReference type="InterPro" id="IPR036097">
    <property type="entry name" value="HisK_dim/P_sf"/>
</dbReference>
<comment type="caution">
    <text evidence="16">The sequence shown here is derived from an EMBL/GenBank/DDBJ whole genome shotgun (WGS) entry which is preliminary data.</text>
</comment>
<dbReference type="CDD" id="cd00082">
    <property type="entry name" value="HisKA"/>
    <property type="match status" value="1"/>
</dbReference>
<dbReference type="InterPro" id="IPR004358">
    <property type="entry name" value="Sig_transdc_His_kin-like_C"/>
</dbReference>
<dbReference type="PRINTS" id="PR00344">
    <property type="entry name" value="BCTRLSENSOR"/>
</dbReference>
<dbReference type="PROSITE" id="PS50110">
    <property type="entry name" value="RESPONSE_REGULATORY"/>
    <property type="match status" value="1"/>
</dbReference>
<dbReference type="SUPFAM" id="SSF52172">
    <property type="entry name" value="CheY-like"/>
    <property type="match status" value="1"/>
</dbReference>
<evidence type="ECO:0000256" key="12">
    <source>
        <dbReference type="SAM" id="Phobius"/>
    </source>
</evidence>
<dbReference type="Gene3D" id="3.30.565.10">
    <property type="entry name" value="Histidine kinase-like ATPase, C-terminal domain"/>
    <property type="match status" value="1"/>
</dbReference>
<dbReference type="PROSITE" id="PS50109">
    <property type="entry name" value="HIS_KIN"/>
    <property type="match status" value="1"/>
</dbReference>
<keyword evidence="10" id="KW-0804">Transcription</keyword>
<evidence type="ECO:0000259" key="13">
    <source>
        <dbReference type="PROSITE" id="PS01124"/>
    </source>
</evidence>
<evidence type="ECO:0000259" key="14">
    <source>
        <dbReference type="PROSITE" id="PS50109"/>
    </source>
</evidence>
<evidence type="ECO:0000256" key="9">
    <source>
        <dbReference type="ARBA" id="ARBA00023015"/>
    </source>
</evidence>
<dbReference type="InterPro" id="IPR003661">
    <property type="entry name" value="HisK_dim/P_dom"/>
</dbReference>
<dbReference type="PANTHER" id="PTHR43547">
    <property type="entry name" value="TWO-COMPONENT HISTIDINE KINASE"/>
    <property type="match status" value="1"/>
</dbReference>
<dbReference type="InterPro" id="IPR013783">
    <property type="entry name" value="Ig-like_fold"/>
</dbReference>
<feature type="domain" description="HTH araC/xylS-type" evidence="13">
    <location>
        <begin position="1254"/>
        <end position="1353"/>
    </location>
</feature>
<dbReference type="Gene3D" id="2.130.10.10">
    <property type="entry name" value="YVTN repeat-like/Quinoprotein amine dehydrogenase"/>
    <property type="match status" value="2"/>
</dbReference>
<evidence type="ECO:0000256" key="6">
    <source>
        <dbReference type="ARBA" id="ARBA00022777"/>
    </source>
</evidence>
<dbReference type="Pfam" id="PF07495">
    <property type="entry name" value="Y_Y_Y"/>
    <property type="match status" value="1"/>
</dbReference>
<dbReference type="Pfam" id="PF00072">
    <property type="entry name" value="Response_reg"/>
    <property type="match status" value="1"/>
</dbReference>
<keyword evidence="4" id="KW-0808">Transferase</keyword>
<evidence type="ECO:0000256" key="7">
    <source>
        <dbReference type="ARBA" id="ARBA00022840"/>
    </source>
</evidence>
<dbReference type="Pfam" id="PF02518">
    <property type="entry name" value="HATPase_c"/>
    <property type="match status" value="1"/>
</dbReference>
<accession>A0A1S1YTU6</accession>
<dbReference type="FunFam" id="3.30.565.10:FF:000037">
    <property type="entry name" value="Hybrid sensor histidine kinase/response regulator"/>
    <property type="match status" value="1"/>
</dbReference>
<evidence type="ECO:0000256" key="10">
    <source>
        <dbReference type="ARBA" id="ARBA00023163"/>
    </source>
</evidence>
<keyword evidence="9" id="KW-0805">Transcription regulation</keyword>
<keyword evidence="5" id="KW-0547">Nucleotide-binding</keyword>
<keyword evidence="12" id="KW-1133">Transmembrane helix</keyword>
<keyword evidence="3 11" id="KW-0597">Phosphoprotein</keyword>
<dbReference type="InterPro" id="IPR011123">
    <property type="entry name" value="Y_Y_Y"/>
</dbReference>
<dbReference type="SUPFAM" id="SSF47384">
    <property type="entry name" value="Homodimeric domain of signal transducing histidine kinase"/>
    <property type="match status" value="1"/>
</dbReference>